<keyword evidence="6 9" id="KW-0472">Membrane</keyword>
<evidence type="ECO:0000259" key="10">
    <source>
        <dbReference type="PROSITE" id="PS50850"/>
    </source>
</evidence>
<feature type="transmembrane region" description="Helical" evidence="9">
    <location>
        <begin position="20"/>
        <end position="42"/>
    </location>
</feature>
<accession>A0A437ND95</accession>
<feature type="transmembrane region" description="Helical" evidence="9">
    <location>
        <begin position="266"/>
        <end position="285"/>
    </location>
</feature>
<dbReference type="PANTHER" id="PTHR23513">
    <property type="entry name" value="INTEGRAL MEMBRANE EFFLUX PROTEIN-RELATED"/>
    <property type="match status" value="1"/>
</dbReference>
<evidence type="ECO:0000256" key="8">
    <source>
        <dbReference type="ARBA" id="ARBA00040914"/>
    </source>
</evidence>
<keyword evidence="5 9" id="KW-1133">Transmembrane helix</keyword>
<sequence length="418" mass="43592">MTSTPLARHPLAYADFRAFWIARVCAMLGHSALVLALGWAVYDVARSTMSVREASLRLGLVGLVQFLPFLLLNPFTGLAADRFDRRIVVRMTLVAQLACVGVLTAVGLGGPVPLWLLYTVAAGFAAARAFYMPAMNALAPSLVPTEVLPRAIATSAIAGRLGGILGPVLGGYAYARSPAFAYGATCALLGASLGFHLLIRTRIAPKHSLPASPWVMMREGLAYVRHNPILLGAISLDMFAVLLGGVTALLPVFARDILHVGPDGLGHLRAASSVGALATALAMSWRPVKKDVGLVMLVSVGIYGLGTVVFGLSTSFYLSAACLALLGAADMVSVYIRQSLMQIATPDAMRGRVGAISSLFISASNELGELESGLAAAALGPVAAVVVGGVASMVIAAAWGRLFPALLEAKRFETVQRA</sequence>
<evidence type="ECO:0000313" key="11">
    <source>
        <dbReference type="EMBL" id="RVU07887.1"/>
    </source>
</evidence>
<dbReference type="InterPro" id="IPR036259">
    <property type="entry name" value="MFS_trans_sf"/>
</dbReference>
<feature type="transmembrane region" description="Helical" evidence="9">
    <location>
        <begin position="180"/>
        <end position="199"/>
    </location>
</feature>
<dbReference type="GO" id="GO:0005886">
    <property type="term" value="C:plasma membrane"/>
    <property type="evidence" value="ECO:0007669"/>
    <property type="project" value="UniProtKB-SubCell"/>
</dbReference>
<dbReference type="InterPro" id="IPR020846">
    <property type="entry name" value="MFS_dom"/>
</dbReference>
<feature type="transmembrane region" description="Helical" evidence="9">
    <location>
        <begin position="292"/>
        <end position="310"/>
    </location>
</feature>
<evidence type="ECO:0000313" key="12">
    <source>
        <dbReference type="Proteomes" id="UP000282837"/>
    </source>
</evidence>
<keyword evidence="3" id="KW-1003">Cell membrane</keyword>
<dbReference type="RefSeq" id="WP_127705662.1">
    <property type="nucleotide sequence ID" value="NZ_SACO01000001.1"/>
</dbReference>
<evidence type="ECO:0000256" key="1">
    <source>
        <dbReference type="ARBA" id="ARBA00004651"/>
    </source>
</evidence>
<dbReference type="PANTHER" id="PTHR23513:SF9">
    <property type="entry name" value="ENTEROBACTIN EXPORTER ENTS"/>
    <property type="match status" value="1"/>
</dbReference>
<dbReference type="PROSITE" id="PS50850">
    <property type="entry name" value="MFS"/>
    <property type="match status" value="1"/>
</dbReference>
<dbReference type="OrthoDB" id="7283966at2"/>
<comment type="caution">
    <text evidence="11">The sequence shown here is derived from an EMBL/GenBank/DDBJ whole genome shotgun (WGS) entry which is preliminary data.</text>
</comment>
<evidence type="ECO:0000256" key="2">
    <source>
        <dbReference type="ARBA" id="ARBA00022448"/>
    </source>
</evidence>
<evidence type="ECO:0000256" key="4">
    <source>
        <dbReference type="ARBA" id="ARBA00022692"/>
    </source>
</evidence>
<reference evidence="11 12" key="1">
    <citation type="submission" date="2019-01" db="EMBL/GenBank/DDBJ databases">
        <authorList>
            <person name="Chen W.-M."/>
        </authorList>
    </citation>
    <scope>NUCLEOTIDE SEQUENCE [LARGE SCALE GENOMIC DNA]</scope>
    <source>
        <strain evidence="11 12">FSY-9</strain>
    </source>
</reference>
<evidence type="ECO:0000256" key="7">
    <source>
        <dbReference type="ARBA" id="ARBA00038075"/>
    </source>
</evidence>
<proteinExistence type="inferred from homology"/>
<evidence type="ECO:0000256" key="5">
    <source>
        <dbReference type="ARBA" id="ARBA00022989"/>
    </source>
</evidence>
<keyword evidence="12" id="KW-1185">Reference proteome</keyword>
<evidence type="ECO:0000256" key="9">
    <source>
        <dbReference type="SAM" id="Phobius"/>
    </source>
</evidence>
<feature type="transmembrane region" description="Helical" evidence="9">
    <location>
        <begin position="114"/>
        <end position="131"/>
    </location>
</feature>
<gene>
    <name evidence="11" type="ORF">EOE18_02085</name>
</gene>
<dbReference type="AlphaFoldDB" id="A0A437ND95"/>
<name>A0A437ND95_9SPHN</name>
<feature type="transmembrane region" description="Helical" evidence="9">
    <location>
        <begin position="87"/>
        <end position="108"/>
    </location>
</feature>
<comment type="subcellular location">
    <subcellularLocation>
        <location evidence="1">Cell membrane</location>
        <topology evidence="1">Multi-pass membrane protein</topology>
    </subcellularLocation>
</comment>
<feature type="domain" description="Major facilitator superfamily (MFS) profile" evidence="10">
    <location>
        <begin position="1"/>
        <end position="202"/>
    </location>
</feature>
<dbReference type="Proteomes" id="UP000282837">
    <property type="component" value="Unassembled WGS sequence"/>
</dbReference>
<dbReference type="CDD" id="cd06173">
    <property type="entry name" value="MFS_MefA_like"/>
    <property type="match status" value="1"/>
</dbReference>
<keyword evidence="4 9" id="KW-0812">Transmembrane</keyword>
<organism evidence="11 12">
    <name type="scientific">Novosphingobium umbonatum</name>
    <dbReference type="NCBI Taxonomy" id="1908524"/>
    <lineage>
        <taxon>Bacteria</taxon>
        <taxon>Pseudomonadati</taxon>
        <taxon>Pseudomonadota</taxon>
        <taxon>Alphaproteobacteria</taxon>
        <taxon>Sphingomonadales</taxon>
        <taxon>Sphingomonadaceae</taxon>
        <taxon>Novosphingobium</taxon>
    </lineage>
</organism>
<evidence type="ECO:0000256" key="6">
    <source>
        <dbReference type="ARBA" id="ARBA00023136"/>
    </source>
</evidence>
<dbReference type="InterPro" id="IPR011701">
    <property type="entry name" value="MFS"/>
</dbReference>
<dbReference type="GO" id="GO:0022857">
    <property type="term" value="F:transmembrane transporter activity"/>
    <property type="evidence" value="ECO:0007669"/>
    <property type="project" value="InterPro"/>
</dbReference>
<dbReference type="SUPFAM" id="SSF103473">
    <property type="entry name" value="MFS general substrate transporter"/>
    <property type="match status" value="1"/>
</dbReference>
<comment type="similarity">
    <text evidence="7">Belongs to the major facilitator superfamily. Drug:H(+) antiporter-3 (DHA3) (TC 2.A.1.21) family.</text>
</comment>
<protein>
    <recommendedName>
        <fullName evidence="8">Multidrug efflux pump Tap</fullName>
    </recommendedName>
</protein>
<keyword evidence="2" id="KW-0813">Transport</keyword>
<dbReference type="Pfam" id="PF07690">
    <property type="entry name" value="MFS_1"/>
    <property type="match status" value="1"/>
</dbReference>
<feature type="transmembrane region" description="Helical" evidence="9">
    <location>
        <begin position="374"/>
        <end position="399"/>
    </location>
</feature>
<feature type="transmembrane region" description="Helical" evidence="9">
    <location>
        <begin position="229"/>
        <end position="254"/>
    </location>
</feature>
<evidence type="ECO:0000256" key="3">
    <source>
        <dbReference type="ARBA" id="ARBA00022475"/>
    </source>
</evidence>
<dbReference type="Gene3D" id="1.20.1250.20">
    <property type="entry name" value="MFS general substrate transporter like domains"/>
    <property type="match status" value="1"/>
</dbReference>
<feature type="transmembrane region" description="Helical" evidence="9">
    <location>
        <begin position="54"/>
        <end position="75"/>
    </location>
</feature>
<dbReference type="EMBL" id="SACO01000001">
    <property type="protein sequence ID" value="RVU07887.1"/>
    <property type="molecule type" value="Genomic_DNA"/>
</dbReference>